<dbReference type="GO" id="GO:0006355">
    <property type="term" value="P:regulation of DNA-templated transcription"/>
    <property type="evidence" value="ECO:0007669"/>
    <property type="project" value="InterPro"/>
</dbReference>
<dbReference type="PANTHER" id="PTHR48111">
    <property type="entry name" value="REGULATOR OF RPOS"/>
    <property type="match status" value="1"/>
</dbReference>
<dbReference type="GO" id="GO:0032993">
    <property type="term" value="C:protein-DNA complex"/>
    <property type="evidence" value="ECO:0007669"/>
    <property type="project" value="TreeGrafter"/>
</dbReference>
<proteinExistence type="predicted"/>
<keyword evidence="4" id="KW-0804">Transcription</keyword>
<comment type="caution">
    <text evidence="10">The sequence shown here is derived from an EMBL/GenBank/DDBJ whole genome shotgun (WGS) entry which is preliminary data.</text>
</comment>
<organism evidence="10 11">
    <name type="scientific">Anaerostipes butyraticus</name>
    <dbReference type="NCBI Taxonomy" id="645466"/>
    <lineage>
        <taxon>Bacteria</taxon>
        <taxon>Bacillati</taxon>
        <taxon>Bacillota</taxon>
        <taxon>Clostridia</taxon>
        <taxon>Lachnospirales</taxon>
        <taxon>Lachnospiraceae</taxon>
        <taxon>Anaerostipes</taxon>
    </lineage>
</organism>
<dbReference type="InterPro" id="IPR001789">
    <property type="entry name" value="Sig_transdc_resp-reg_receiver"/>
</dbReference>
<evidence type="ECO:0000256" key="1">
    <source>
        <dbReference type="ARBA" id="ARBA00018672"/>
    </source>
</evidence>
<dbReference type="RefSeq" id="WP_201311690.1">
    <property type="nucleotide sequence ID" value="NZ_BLYI01000047.1"/>
</dbReference>
<dbReference type="PANTHER" id="PTHR48111:SF73">
    <property type="entry name" value="ALKALINE PHOSPHATASE SYNTHESIS TRANSCRIPTIONAL REGULATORY PROTEIN PHOP"/>
    <property type="match status" value="1"/>
</dbReference>
<evidence type="ECO:0000259" key="9">
    <source>
        <dbReference type="PROSITE" id="PS51755"/>
    </source>
</evidence>
<gene>
    <name evidence="10" type="ORF">ANBU17_23610</name>
</gene>
<evidence type="ECO:0000313" key="11">
    <source>
        <dbReference type="Proteomes" id="UP000613208"/>
    </source>
</evidence>
<evidence type="ECO:0000256" key="3">
    <source>
        <dbReference type="ARBA" id="ARBA00023125"/>
    </source>
</evidence>
<keyword evidence="11" id="KW-1185">Reference proteome</keyword>
<dbReference type="Proteomes" id="UP000613208">
    <property type="component" value="Unassembled WGS sequence"/>
</dbReference>
<dbReference type="PROSITE" id="PS50110">
    <property type="entry name" value="RESPONSE_REGULATORY"/>
    <property type="match status" value="1"/>
</dbReference>
<feature type="domain" description="OmpR/PhoB-type" evidence="9">
    <location>
        <begin position="126"/>
        <end position="222"/>
    </location>
</feature>
<protein>
    <recommendedName>
        <fullName evidence="1">Stage 0 sporulation protein A homolog</fullName>
    </recommendedName>
</protein>
<dbReference type="InterPro" id="IPR039420">
    <property type="entry name" value="WalR-like"/>
</dbReference>
<dbReference type="Pfam" id="PF00072">
    <property type="entry name" value="Response_reg"/>
    <property type="match status" value="1"/>
</dbReference>
<dbReference type="GO" id="GO:0000976">
    <property type="term" value="F:transcription cis-regulatory region binding"/>
    <property type="evidence" value="ECO:0007669"/>
    <property type="project" value="TreeGrafter"/>
</dbReference>
<dbReference type="SUPFAM" id="SSF52172">
    <property type="entry name" value="CheY-like"/>
    <property type="match status" value="1"/>
</dbReference>
<dbReference type="Gene3D" id="3.40.50.2300">
    <property type="match status" value="1"/>
</dbReference>
<feature type="DNA-binding region" description="OmpR/PhoB-type" evidence="7">
    <location>
        <begin position="126"/>
        <end position="222"/>
    </location>
</feature>
<dbReference type="Pfam" id="PF00486">
    <property type="entry name" value="Trans_reg_C"/>
    <property type="match status" value="1"/>
</dbReference>
<evidence type="ECO:0000256" key="6">
    <source>
        <dbReference type="PROSITE-ProRule" id="PRU00169"/>
    </source>
</evidence>
<keyword evidence="2" id="KW-0805">Transcription regulation</keyword>
<evidence type="ECO:0000256" key="5">
    <source>
        <dbReference type="ARBA" id="ARBA00024867"/>
    </source>
</evidence>
<dbReference type="SMART" id="SM00862">
    <property type="entry name" value="Trans_reg_C"/>
    <property type="match status" value="1"/>
</dbReference>
<dbReference type="Gene3D" id="1.10.10.10">
    <property type="entry name" value="Winged helix-like DNA-binding domain superfamily/Winged helix DNA-binding domain"/>
    <property type="match status" value="1"/>
</dbReference>
<dbReference type="InterPro" id="IPR011006">
    <property type="entry name" value="CheY-like_superfamily"/>
</dbReference>
<accession>A0A916Q7V1</accession>
<feature type="domain" description="Response regulatory" evidence="8">
    <location>
        <begin position="3"/>
        <end position="117"/>
    </location>
</feature>
<dbReference type="GO" id="GO:0000156">
    <property type="term" value="F:phosphorelay response regulator activity"/>
    <property type="evidence" value="ECO:0007669"/>
    <property type="project" value="TreeGrafter"/>
</dbReference>
<dbReference type="InterPro" id="IPR036388">
    <property type="entry name" value="WH-like_DNA-bd_sf"/>
</dbReference>
<name>A0A916Q7V1_9FIRM</name>
<dbReference type="Gene3D" id="6.10.250.690">
    <property type="match status" value="1"/>
</dbReference>
<dbReference type="InterPro" id="IPR016032">
    <property type="entry name" value="Sig_transdc_resp-reg_C-effctor"/>
</dbReference>
<dbReference type="InterPro" id="IPR001867">
    <property type="entry name" value="OmpR/PhoB-type_DNA-bd"/>
</dbReference>
<dbReference type="EMBL" id="BLYI01000047">
    <property type="protein sequence ID" value="GFO86014.1"/>
    <property type="molecule type" value="Genomic_DNA"/>
</dbReference>
<dbReference type="SUPFAM" id="SSF46894">
    <property type="entry name" value="C-terminal effector domain of the bipartite response regulators"/>
    <property type="match status" value="1"/>
</dbReference>
<evidence type="ECO:0000256" key="4">
    <source>
        <dbReference type="ARBA" id="ARBA00023163"/>
    </source>
</evidence>
<sequence>MTEIYYVEDDEDIAGIVKEYLESRNFKVTLYRAAEEVKESLGKQRPELILLDWNLPDEEGSRLCRWIRSRWQDLPLMFLTVRNETKDIVKGFQNGADDYVEKPFELEVLYSRICALLRRAGIVPGQTVISCGNLTIDKEKMMVFCGGQEVSVSRSEYQLLLILMEHKGMTVTRQRLLEKIWDENGNFVNDNTLTVAMKRLRQKLNQPAYIKTIRSFGYRMEDEI</sequence>
<dbReference type="CDD" id="cd00383">
    <property type="entry name" value="trans_reg_C"/>
    <property type="match status" value="1"/>
</dbReference>
<feature type="modified residue" description="4-aspartylphosphate" evidence="6">
    <location>
        <position position="52"/>
    </location>
</feature>
<comment type="function">
    <text evidence="5">May play the central regulatory role in sporulation. It may be an element of the effector pathway responsible for the activation of sporulation genes in response to nutritional stress. Spo0A may act in concert with spo0H (a sigma factor) to control the expression of some genes that are critical to the sporulation process.</text>
</comment>
<dbReference type="PROSITE" id="PS51755">
    <property type="entry name" value="OMPR_PHOB"/>
    <property type="match status" value="1"/>
</dbReference>
<dbReference type="GO" id="GO:0005829">
    <property type="term" value="C:cytosol"/>
    <property type="evidence" value="ECO:0007669"/>
    <property type="project" value="TreeGrafter"/>
</dbReference>
<evidence type="ECO:0000256" key="2">
    <source>
        <dbReference type="ARBA" id="ARBA00023015"/>
    </source>
</evidence>
<reference evidence="10" key="1">
    <citation type="submission" date="2020-06" db="EMBL/GenBank/DDBJ databases">
        <title>Characterization of fructooligosaccharide metabolism and fructooligosaccharide-degrading enzymes in human commensal butyrate producers.</title>
        <authorList>
            <person name="Tanno H."/>
            <person name="Fujii T."/>
            <person name="Hirano K."/>
            <person name="Maeno S."/>
            <person name="Tonozuka T."/>
            <person name="Sakamoto M."/>
            <person name="Ohkuma M."/>
            <person name="Tochio T."/>
            <person name="Endo A."/>
        </authorList>
    </citation>
    <scope>NUCLEOTIDE SEQUENCE</scope>
    <source>
        <strain evidence="10">JCM 17466</strain>
    </source>
</reference>
<evidence type="ECO:0000259" key="8">
    <source>
        <dbReference type="PROSITE" id="PS50110"/>
    </source>
</evidence>
<evidence type="ECO:0000313" key="10">
    <source>
        <dbReference type="EMBL" id="GFO86014.1"/>
    </source>
</evidence>
<dbReference type="CDD" id="cd17574">
    <property type="entry name" value="REC_OmpR"/>
    <property type="match status" value="1"/>
</dbReference>
<dbReference type="SMART" id="SM00448">
    <property type="entry name" value="REC"/>
    <property type="match status" value="1"/>
</dbReference>
<evidence type="ECO:0000256" key="7">
    <source>
        <dbReference type="PROSITE-ProRule" id="PRU01091"/>
    </source>
</evidence>
<keyword evidence="3 7" id="KW-0238">DNA-binding</keyword>
<dbReference type="AlphaFoldDB" id="A0A916Q7V1"/>
<keyword evidence="6" id="KW-0597">Phosphoprotein</keyword>